<dbReference type="InterPro" id="IPR016032">
    <property type="entry name" value="Sig_transdc_resp-reg_C-effctor"/>
</dbReference>
<dbReference type="GO" id="GO:0006355">
    <property type="term" value="P:regulation of DNA-templated transcription"/>
    <property type="evidence" value="ECO:0007669"/>
    <property type="project" value="InterPro"/>
</dbReference>
<evidence type="ECO:0000259" key="5">
    <source>
        <dbReference type="PROSITE" id="PS50043"/>
    </source>
</evidence>
<dbReference type="SUPFAM" id="SSF46894">
    <property type="entry name" value="C-terminal effector domain of the bipartite response regulators"/>
    <property type="match status" value="1"/>
</dbReference>
<protein>
    <recommendedName>
        <fullName evidence="5">HTH luxR-type domain-containing protein</fullName>
    </recommendedName>
</protein>
<dbReference type="SUPFAM" id="SSF52540">
    <property type="entry name" value="P-loop containing nucleoside triphosphate hydrolases"/>
    <property type="match status" value="1"/>
</dbReference>
<evidence type="ECO:0000256" key="2">
    <source>
        <dbReference type="ARBA" id="ARBA00023125"/>
    </source>
</evidence>
<dbReference type="PROSITE" id="PS00622">
    <property type="entry name" value="HTH_LUXR_1"/>
    <property type="match status" value="1"/>
</dbReference>
<dbReference type="EMBL" id="JACBYE010000015">
    <property type="protein sequence ID" value="NYS93459.1"/>
    <property type="molecule type" value="Genomic_DNA"/>
</dbReference>
<organism evidence="6 7">
    <name type="scientific">Sanguibacter inulinus</name>
    <dbReference type="NCBI Taxonomy" id="60922"/>
    <lineage>
        <taxon>Bacteria</taxon>
        <taxon>Bacillati</taxon>
        <taxon>Actinomycetota</taxon>
        <taxon>Actinomycetes</taxon>
        <taxon>Micrococcales</taxon>
        <taxon>Sanguibacteraceae</taxon>
        <taxon>Sanguibacter</taxon>
    </lineage>
</organism>
<dbReference type="Proteomes" id="UP000561011">
    <property type="component" value="Unassembled WGS sequence"/>
</dbReference>
<evidence type="ECO:0000256" key="4">
    <source>
        <dbReference type="SAM" id="MobiDB-lite"/>
    </source>
</evidence>
<accession>A0A853ESB4</accession>
<keyword evidence="1" id="KW-0805">Transcription regulation</keyword>
<dbReference type="PROSITE" id="PS50043">
    <property type="entry name" value="HTH_LUXR_2"/>
    <property type="match status" value="1"/>
</dbReference>
<dbReference type="InterPro" id="IPR036388">
    <property type="entry name" value="WH-like_DNA-bd_sf"/>
</dbReference>
<dbReference type="InterPro" id="IPR027417">
    <property type="entry name" value="P-loop_NTPase"/>
</dbReference>
<dbReference type="PANTHER" id="PTHR44688:SF16">
    <property type="entry name" value="DNA-BINDING TRANSCRIPTIONAL ACTIVATOR DEVR_DOSR"/>
    <property type="match status" value="1"/>
</dbReference>
<comment type="caution">
    <text evidence="6">The sequence shown here is derived from an EMBL/GenBank/DDBJ whole genome shotgun (WGS) entry which is preliminary data.</text>
</comment>
<evidence type="ECO:0000256" key="1">
    <source>
        <dbReference type="ARBA" id="ARBA00023015"/>
    </source>
</evidence>
<keyword evidence="2" id="KW-0238">DNA-binding</keyword>
<dbReference type="GO" id="GO:0003677">
    <property type="term" value="F:DNA binding"/>
    <property type="evidence" value="ECO:0007669"/>
    <property type="project" value="UniProtKB-KW"/>
</dbReference>
<evidence type="ECO:0000313" key="6">
    <source>
        <dbReference type="EMBL" id="NYS93459.1"/>
    </source>
</evidence>
<feature type="region of interest" description="Disordered" evidence="4">
    <location>
        <begin position="471"/>
        <end position="509"/>
    </location>
</feature>
<dbReference type="PANTHER" id="PTHR44688">
    <property type="entry name" value="DNA-BINDING TRANSCRIPTIONAL ACTIVATOR DEVR_DOSR"/>
    <property type="match status" value="1"/>
</dbReference>
<keyword evidence="7" id="KW-1185">Reference proteome</keyword>
<feature type="compositionally biased region" description="Pro residues" evidence="4">
    <location>
        <begin position="481"/>
        <end position="501"/>
    </location>
</feature>
<name>A0A853ESB4_9MICO</name>
<feature type="region of interest" description="Disordered" evidence="4">
    <location>
        <begin position="331"/>
        <end position="357"/>
    </location>
</feature>
<dbReference type="InterPro" id="IPR000792">
    <property type="entry name" value="Tscrpt_reg_LuxR_C"/>
</dbReference>
<dbReference type="AlphaFoldDB" id="A0A853ESB4"/>
<feature type="domain" description="HTH luxR-type" evidence="5">
    <location>
        <begin position="818"/>
        <end position="879"/>
    </location>
</feature>
<sequence>MSALTPRPTFVRTVVQTLASGTSVLLVGLPGSGRSTVLAGAQVEADDDGWIVVTLRGTGAGTSGGAGDRPLEALVLAGLTTGPTGTLGALAAALEGVTVAAGGARRSSADRRVLVVVDDADLLDDASASVVATVVARTGARVLASARPPASGTSVARLLAGPDSTVLTMPALPFDELHRTVAEILRTDVDPDTAGRLYALSGGMPGLTRAIAREARRSADLAEPGLHPGAEHWSWTPGWAVVVDRLLAGLDDSARGGLRTLAAVGPAPTAEVRRLVPWSVVETLDDHGLLRMVEDDGEILVALFPPMLTEHLLHLAQDARGLRVAERITETLAGSAPEQGSRRRPPTTPSWSSSPESAAILGRRLEDRASAHLLVAHDTWERDPTVHSTVLYLDALLASHAEVDVIEDAVGVALRRLRPAAHEHRGFVVAWHAVYRAHVLHDVTGAYALLTDLDGDDDPRVRATSDAVRQHLRLTNGDPHAPVPTEAPAPAPAPATLPPPAGLRDDTGRPTNALVRLVRGEVLLARGLPVDAHAELVGGVLPAHAPRHDAISLVDQAVLLSGDIDTATRSAMRSLGEARGTLAQGEIEPHGYVVALGLYVAGRLTTLREHLTSLFALGSPAPLRTTTRAGLLSLSVSLALLEGNLPSARSSLARLEEMDLAAMFTPAARPGPRRAALHIATGADPHQATRAAWDDVAALVERGAVLAAVTDGTSLVDLWVDQERATAVADLTLTAQGAVLPALGRYLRAAADGAPDGLLVAAADLRSHGLVLHATSAHARAVTLLSREGPGARAAEERARLREAVEQAGEELSLVVPSLAPALSLTGRELEVARLVAEGLSNREVADRLVVSERTVDNHVYRIFRKLGIRSRNEVAALL</sequence>
<evidence type="ECO:0000313" key="7">
    <source>
        <dbReference type="Proteomes" id="UP000561011"/>
    </source>
</evidence>
<keyword evidence="3" id="KW-0804">Transcription</keyword>
<dbReference type="PRINTS" id="PR00038">
    <property type="entry name" value="HTHLUXR"/>
</dbReference>
<gene>
    <name evidence="6" type="ORF">HZZ10_07965</name>
</gene>
<evidence type="ECO:0000256" key="3">
    <source>
        <dbReference type="ARBA" id="ARBA00023163"/>
    </source>
</evidence>
<dbReference type="Pfam" id="PF00196">
    <property type="entry name" value="GerE"/>
    <property type="match status" value="1"/>
</dbReference>
<reference evidence="6 7" key="1">
    <citation type="submission" date="2020-07" db="EMBL/GenBank/DDBJ databases">
        <title>MOT database genomes.</title>
        <authorList>
            <person name="Joseph S."/>
            <person name="Aduse-Opoku J."/>
            <person name="Hashim A."/>
            <person name="Wade W."/>
            <person name="Curtis M."/>
        </authorList>
    </citation>
    <scope>NUCLEOTIDE SEQUENCE [LARGE SCALE GENOMIC DNA]</scope>
    <source>
        <strain evidence="6 7">DSM 100099</strain>
    </source>
</reference>
<dbReference type="RefSeq" id="WP_179913112.1">
    <property type="nucleotide sequence ID" value="NZ_JACBYE010000015.1"/>
</dbReference>
<proteinExistence type="predicted"/>
<dbReference type="CDD" id="cd06170">
    <property type="entry name" value="LuxR_C_like"/>
    <property type="match status" value="1"/>
</dbReference>
<dbReference type="SMART" id="SM00421">
    <property type="entry name" value="HTH_LUXR"/>
    <property type="match status" value="1"/>
</dbReference>
<dbReference type="Gene3D" id="1.10.10.10">
    <property type="entry name" value="Winged helix-like DNA-binding domain superfamily/Winged helix DNA-binding domain"/>
    <property type="match status" value="1"/>
</dbReference>